<feature type="domain" description="Tr-type G" evidence="3">
    <location>
        <begin position="7"/>
        <end position="278"/>
    </location>
</feature>
<keyword evidence="4" id="KW-0251">Elongation factor</keyword>
<dbReference type="PANTHER" id="PTHR43261:SF6">
    <property type="entry name" value="ELONGATION FACTOR G-LIKE PROTEIN"/>
    <property type="match status" value="1"/>
</dbReference>
<keyword evidence="4" id="KW-0648">Protein biosynthesis</keyword>
<protein>
    <submittedName>
        <fullName evidence="4">Elongation factor G</fullName>
    </submittedName>
</protein>
<evidence type="ECO:0000313" key="5">
    <source>
        <dbReference type="Proteomes" id="UP000824205"/>
    </source>
</evidence>
<evidence type="ECO:0000259" key="3">
    <source>
        <dbReference type="PROSITE" id="PS51722"/>
    </source>
</evidence>
<dbReference type="InterPro" id="IPR009022">
    <property type="entry name" value="EFG_III"/>
</dbReference>
<dbReference type="Proteomes" id="UP000824205">
    <property type="component" value="Unassembled WGS sequence"/>
</dbReference>
<dbReference type="Gene3D" id="3.40.50.300">
    <property type="entry name" value="P-loop containing nucleotide triphosphate hydrolases"/>
    <property type="match status" value="1"/>
</dbReference>
<sequence>MKIYDAQNIRNIVLAGHASKGKTTLAEALLNVAGATERIGKVDDGTAVTDYDAEEKKRKISVSCAVAPVEYKGKKINILDTPGLFDFAEGAAEGIRAAETALIVISARSGLAVGAEKAFKSAGSRRMARIFVATKMDDERADFYKTFNEMAARFGSSVCPVVVPVVKDGKVAAYYNLIEDIAYSYNGSAAAPAEVTHDDAARFDAIKEVFNEAVAGTDEEIMEKYFAGEELTKEDRIKGLRIGVADGSIIPVFAVSGASGAACDMLLDFVADVCPAPKSEYAISGEEPIELSADPNGPLAAICFKTVADPFIGKLSFFKVLSGRITASAPAYNERTGKEERMGKIVTMFGAKQLDCSEIPAGDIGAVVKLSGFNTGDTLCSSDKVIRADGVAVPNPTYTMAVKAVKKGDEEKIASGFSRLCEEDPSLEFSVNNETHEQIIKGLGEQQIDVAVSKLKSKFSVDVELKAPKIAYRETITKKVSAQGRHKKQSGGHGQFGDVFIEFEPSTCDKLEFAERIVGGSVPKNFFPAVEKGLNECMEKGVLAGYPMVGIKATLYDGSYHPVDSSEMSFKMAASLAFKEGVSNAGPILLEPIMTVKVSCNDDAMGDVIGDINKRRGRVLGMTPSGDGMQEILSEIPQAEMATFSTAMRQITQGRGSFEAEFARYERCPEHISQKIIEESANN</sequence>
<dbReference type="Gene3D" id="3.30.70.870">
    <property type="entry name" value="Elongation Factor G (Translational Gtpase), domain 3"/>
    <property type="match status" value="1"/>
</dbReference>
<dbReference type="GO" id="GO:0005525">
    <property type="term" value="F:GTP binding"/>
    <property type="evidence" value="ECO:0007669"/>
    <property type="project" value="UniProtKB-KW"/>
</dbReference>
<dbReference type="SUPFAM" id="SSF52540">
    <property type="entry name" value="P-loop containing nucleoside triphosphate hydrolases"/>
    <property type="match status" value="1"/>
</dbReference>
<dbReference type="InterPro" id="IPR000795">
    <property type="entry name" value="T_Tr_GTP-bd_dom"/>
</dbReference>
<dbReference type="Pfam" id="PF03764">
    <property type="entry name" value="EFG_IV"/>
    <property type="match status" value="1"/>
</dbReference>
<dbReference type="NCBIfam" id="TIGR00231">
    <property type="entry name" value="small_GTP"/>
    <property type="match status" value="1"/>
</dbReference>
<evidence type="ECO:0000256" key="1">
    <source>
        <dbReference type="ARBA" id="ARBA00022741"/>
    </source>
</evidence>
<evidence type="ECO:0000256" key="2">
    <source>
        <dbReference type="ARBA" id="ARBA00023134"/>
    </source>
</evidence>
<dbReference type="Gene3D" id="2.40.30.10">
    <property type="entry name" value="Translation factors"/>
    <property type="match status" value="1"/>
</dbReference>
<dbReference type="InterPro" id="IPR020568">
    <property type="entry name" value="Ribosomal_Su5_D2-typ_SF"/>
</dbReference>
<keyword evidence="1" id="KW-0547">Nucleotide-binding</keyword>
<dbReference type="PROSITE" id="PS51722">
    <property type="entry name" value="G_TR_2"/>
    <property type="match status" value="1"/>
</dbReference>
<evidence type="ECO:0000313" key="4">
    <source>
        <dbReference type="EMBL" id="HIW85662.1"/>
    </source>
</evidence>
<reference evidence="4" key="2">
    <citation type="submission" date="2021-04" db="EMBL/GenBank/DDBJ databases">
        <authorList>
            <person name="Gilroy R."/>
        </authorList>
    </citation>
    <scope>NUCLEOTIDE SEQUENCE</scope>
    <source>
        <strain evidence="4">421</strain>
    </source>
</reference>
<dbReference type="CDD" id="cd03713">
    <property type="entry name" value="EFG_mtEFG_C"/>
    <property type="match status" value="1"/>
</dbReference>
<keyword evidence="2" id="KW-0342">GTP-binding</keyword>
<dbReference type="SMART" id="SM00889">
    <property type="entry name" value="EFG_IV"/>
    <property type="match status" value="1"/>
</dbReference>
<gene>
    <name evidence="4" type="ORF">IAA48_04125</name>
</gene>
<dbReference type="InterPro" id="IPR005225">
    <property type="entry name" value="Small_GTP-bd"/>
</dbReference>
<dbReference type="SMART" id="SM00838">
    <property type="entry name" value="EFG_C"/>
    <property type="match status" value="1"/>
</dbReference>
<dbReference type="AlphaFoldDB" id="A0A9D1UF97"/>
<dbReference type="CDD" id="cd01434">
    <property type="entry name" value="EFG_mtEFG1_IV"/>
    <property type="match status" value="1"/>
</dbReference>
<dbReference type="NCBIfam" id="NF009381">
    <property type="entry name" value="PRK12740.1-5"/>
    <property type="match status" value="1"/>
</dbReference>
<proteinExistence type="predicted"/>
<dbReference type="Gene3D" id="3.30.230.10">
    <property type="match status" value="1"/>
</dbReference>
<dbReference type="InterPro" id="IPR014721">
    <property type="entry name" value="Ribsml_uS5_D2-typ_fold_subgr"/>
</dbReference>
<dbReference type="InterPro" id="IPR035647">
    <property type="entry name" value="EFG_III/V"/>
</dbReference>
<dbReference type="GO" id="GO:0003924">
    <property type="term" value="F:GTPase activity"/>
    <property type="evidence" value="ECO:0007669"/>
    <property type="project" value="InterPro"/>
</dbReference>
<dbReference type="Pfam" id="PF22042">
    <property type="entry name" value="EF-G_D2"/>
    <property type="match status" value="1"/>
</dbReference>
<dbReference type="SUPFAM" id="SSF50447">
    <property type="entry name" value="Translation proteins"/>
    <property type="match status" value="1"/>
</dbReference>
<dbReference type="SUPFAM" id="SSF54980">
    <property type="entry name" value="EF-G C-terminal domain-like"/>
    <property type="match status" value="2"/>
</dbReference>
<dbReference type="GO" id="GO:0003746">
    <property type="term" value="F:translation elongation factor activity"/>
    <property type="evidence" value="ECO:0007669"/>
    <property type="project" value="UniProtKB-KW"/>
</dbReference>
<reference evidence="4" key="1">
    <citation type="journal article" date="2021" name="PeerJ">
        <title>Extensive microbial diversity within the chicken gut microbiome revealed by metagenomics and culture.</title>
        <authorList>
            <person name="Gilroy R."/>
            <person name="Ravi A."/>
            <person name="Getino M."/>
            <person name="Pursley I."/>
            <person name="Horton D.L."/>
            <person name="Alikhan N.F."/>
            <person name="Baker D."/>
            <person name="Gharbi K."/>
            <person name="Hall N."/>
            <person name="Watson M."/>
            <person name="Adriaenssens E.M."/>
            <person name="Foster-Nyarko E."/>
            <person name="Jarju S."/>
            <person name="Secka A."/>
            <person name="Antonio M."/>
            <person name="Oren A."/>
            <person name="Chaudhuri R.R."/>
            <person name="La Ragione R."/>
            <person name="Hildebrand F."/>
            <person name="Pallen M.J."/>
        </authorList>
    </citation>
    <scope>NUCLEOTIDE SEQUENCE</scope>
    <source>
        <strain evidence="4">421</strain>
    </source>
</reference>
<dbReference type="InterPro" id="IPR041095">
    <property type="entry name" value="EFG_II"/>
</dbReference>
<dbReference type="InterPro" id="IPR047872">
    <property type="entry name" value="EFG_IV"/>
</dbReference>
<dbReference type="InterPro" id="IPR053905">
    <property type="entry name" value="EF-G-like_DII"/>
</dbReference>
<dbReference type="SUPFAM" id="SSF54211">
    <property type="entry name" value="Ribosomal protein S5 domain 2-like"/>
    <property type="match status" value="1"/>
</dbReference>
<dbReference type="InterPro" id="IPR005517">
    <property type="entry name" value="Transl_elong_EFG/EF2_IV"/>
</dbReference>
<dbReference type="GO" id="GO:0032790">
    <property type="term" value="P:ribosome disassembly"/>
    <property type="evidence" value="ECO:0007669"/>
    <property type="project" value="TreeGrafter"/>
</dbReference>
<accession>A0A9D1UF97</accession>
<dbReference type="EMBL" id="DXGE01000017">
    <property type="protein sequence ID" value="HIW85662.1"/>
    <property type="molecule type" value="Genomic_DNA"/>
</dbReference>
<dbReference type="InterPro" id="IPR000640">
    <property type="entry name" value="EFG_V-like"/>
</dbReference>
<organism evidence="4 5">
    <name type="scientific">Candidatus Eubacterium faecipullorum</name>
    <dbReference type="NCBI Taxonomy" id="2838571"/>
    <lineage>
        <taxon>Bacteria</taxon>
        <taxon>Bacillati</taxon>
        <taxon>Bacillota</taxon>
        <taxon>Clostridia</taxon>
        <taxon>Eubacteriales</taxon>
        <taxon>Eubacteriaceae</taxon>
        <taxon>Eubacterium</taxon>
    </lineage>
</organism>
<dbReference type="Pfam" id="PF00009">
    <property type="entry name" value="GTP_EFTU"/>
    <property type="match status" value="1"/>
</dbReference>
<dbReference type="CDD" id="cd16262">
    <property type="entry name" value="EFG_III"/>
    <property type="match status" value="1"/>
</dbReference>
<dbReference type="InterPro" id="IPR035649">
    <property type="entry name" value="EFG_V"/>
</dbReference>
<dbReference type="PANTHER" id="PTHR43261">
    <property type="entry name" value="TRANSLATION ELONGATION FACTOR G-RELATED"/>
    <property type="match status" value="1"/>
</dbReference>
<dbReference type="Gene3D" id="3.30.70.240">
    <property type="match status" value="1"/>
</dbReference>
<dbReference type="Pfam" id="PF00679">
    <property type="entry name" value="EFG_C"/>
    <property type="match status" value="1"/>
</dbReference>
<dbReference type="InterPro" id="IPR009000">
    <property type="entry name" value="Transl_B-barrel_sf"/>
</dbReference>
<name>A0A9D1UF97_9FIRM</name>
<dbReference type="FunFam" id="3.30.70.240:FF:000001">
    <property type="entry name" value="Elongation factor G"/>
    <property type="match status" value="1"/>
</dbReference>
<comment type="caution">
    <text evidence="4">The sequence shown here is derived from an EMBL/GenBank/DDBJ whole genome shotgun (WGS) entry which is preliminary data.</text>
</comment>
<dbReference type="Pfam" id="PF14492">
    <property type="entry name" value="EFG_III"/>
    <property type="match status" value="1"/>
</dbReference>
<dbReference type="FunFam" id="3.30.230.10:FF:000003">
    <property type="entry name" value="Elongation factor G"/>
    <property type="match status" value="1"/>
</dbReference>
<dbReference type="InterPro" id="IPR027417">
    <property type="entry name" value="P-loop_NTPase"/>
</dbReference>